<dbReference type="OrthoDB" id="2156623at2759"/>
<reference evidence="3 4" key="2">
    <citation type="submission" date="2018-11" db="EMBL/GenBank/DDBJ databases">
        <authorList>
            <consortium name="Pathogen Informatics"/>
        </authorList>
    </citation>
    <scope>NUCLEOTIDE SEQUENCE [LARGE SCALE GENOMIC DNA]</scope>
</reference>
<dbReference type="EMBL" id="UYSG01001050">
    <property type="protein sequence ID" value="VDL33037.1"/>
    <property type="molecule type" value="Genomic_DNA"/>
</dbReference>
<feature type="coiled-coil region" evidence="1">
    <location>
        <begin position="283"/>
        <end position="310"/>
    </location>
</feature>
<evidence type="ECO:0000313" key="4">
    <source>
        <dbReference type="Proteomes" id="UP000274504"/>
    </source>
</evidence>
<organism evidence="5">
    <name type="scientific">Hymenolepis diminuta</name>
    <name type="common">Rat tapeworm</name>
    <dbReference type="NCBI Taxonomy" id="6216"/>
    <lineage>
        <taxon>Eukaryota</taxon>
        <taxon>Metazoa</taxon>
        <taxon>Spiralia</taxon>
        <taxon>Lophotrochozoa</taxon>
        <taxon>Platyhelminthes</taxon>
        <taxon>Cestoda</taxon>
        <taxon>Eucestoda</taxon>
        <taxon>Cyclophyllidea</taxon>
        <taxon>Hymenolepididae</taxon>
        <taxon>Hymenolepis</taxon>
    </lineage>
</organism>
<evidence type="ECO:0000256" key="1">
    <source>
        <dbReference type="SAM" id="Coils"/>
    </source>
</evidence>
<dbReference type="AlphaFoldDB" id="A0A0R3SF65"/>
<evidence type="ECO:0000313" key="3">
    <source>
        <dbReference type="EMBL" id="VDL33037.1"/>
    </source>
</evidence>
<dbReference type="Proteomes" id="UP000274504">
    <property type="component" value="Unassembled WGS sequence"/>
</dbReference>
<reference evidence="5" key="1">
    <citation type="submission" date="2017-02" db="UniProtKB">
        <authorList>
            <consortium name="WormBaseParasite"/>
        </authorList>
    </citation>
    <scope>IDENTIFICATION</scope>
</reference>
<evidence type="ECO:0000313" key="5">
    <source>
        <dbReference type="WBParaSite" id="HDID_0000345601-mRNA-1"/>
    </source>
</evidence>
<evidence type="ECO:0000256" key="2">
    <source>
        <dbReference type="SAM" id="MobiDB-lite"/>
    </source>
</evidence>
<proteinExistence type="predicted"/>
<accession>A0A0R3SF65</accession>
<protein>
    <submittedName>
        <fullName evidence="3 5">Uncharacterized protein</fullName>
    </submittedName>
</protein>
<feature type="coiled-coil region" evidence="1">
    <location>
        <begin position="3"/>
        <end position="72"/>
    </location>
</feature>
<dbReference type="STRING" id="6216.A0A0R3SF65"/>
<keyword evidence="1" id="KW-0175">Coiled coil</keyword>
<gene>
    <name evidence="3" type="ORF">HDID_LOCUS3454</name>
</gene>
<feature type="region of interest" description="Disordered" evidence="2">
    <location>
        <begin position="229"/>
        <end position="265"/>
    </location>
</feature>
<sequence>MRLTEEKEKMEHLKFEIREYEEENEDLCKRIQETSSKLRDKEAACERLLNDLDEKRAELAAQRKLLDEYIQQQSTKGPVLATAVASESNHSNGFSSTTAGDAAAITPSATIAELELKLRNAIAWAEECEAKMVNQEAYSADQKLRWQKERSDLQDRIREIVLDRQTSFLEAELRQERQRCAVMEQRVMVWENQLVELIAMADNEWAVNNSLHDTVLHLMSELQWIRNGSPDSTEYEDEKHRPHSGITPAHPSPNTVASLNGGGSLGAADWRQKKAGRISKMERSNLQLALNNEIRERELAQQRVRELEIQFEEAKS</sequence>
<name>A0A0R3SF65_HYMDI</name>
<dbReference type="WBParaSite" id="HDID_0000345601-mRNA-1">
    <property type="protein sequence ID" value="HDID_0000345601-mRNA-1"/>
    <property type="gene ID" value="HDID_0000345601"/>
</dbReference>
<feature type="coiled-coil region" evidence="1">
    <location>
        <begin position="166"/>
        <end position="193"/>
    </location>
</feature>